<reference evidence="3" key="1">
    <citation type="submission" date="2010-06" db="EMBL/GenBank/DDBJ databases">
        <authorList>
            <person name="Jiang H."/>
            <person name="Abraham K."/>
            <person name="Ali S."/>
            <person name="Alsbrooks S.L."/>
            <person name="Anim B.N."/>
            <person name="Anosike U.S."/>
            <person name="Attaway T."/>
            <person name="Bandaranaike D.P."/>
            <person name="Battles P.K."/>
            <person name="Bell S.N."/>
            <person name="Bell A.V."/>
            <person name="Beltran B."/>
            <person name="Bickham C."/>
            <person name="Bustamante Y."/>
            <person name="Caleb T."/>
            <person name="Canada A."/>
            <person name="Cardenas V."/>
            <person name="Carter K."/>
            <person name="Chacko J."/>
            <person name="Chandrabose M.N."/>
            <person name="Chavez D."/>
            <person name="Chavez A."/>
            <person name="Chen L."/>
            <person name="Chu H.-S."/>
            <person name="Claassen K.J."/>
            <person name="Cockrell R."/>
            <person name="Collins M."/>
            <person name="Cooper J.A."/>
            <person name="Cree A."/>
            <person name="Curry S.M."/>
            <person name="Da Y."/>
            <person name="Dao M.D."/>
            <person name="Das B."/>
            <person name="Davila M.-L."/>
            <person name="Davy-Carroll L."/>
            <person name="Denson S."/>
            <person name="Dinh H."/>
            <person name="Ebong V.E."/>
            <person name="Edwards J.R."/>
            <person name="Egan A."/>
            <person name="El-Daye J."/>
            <person name="Escobedo L."/>
            <person name="Fernandez S."/>
            <person name="Fernando P.R."/>
            <person name="Flagg N."/>
            <person name="Forbes L.D."/>
            <person name="Fowler R.G."/>
            <person name="Fu Q."/>
            <person name="Gabisi R.A."/>
            <person name="Ganer J."/>
            <person name="Garbino Pronczuk A."/>
            <person name="Garcia R.M."/>
            <person name="Garner T."/>
            <person name="Garrett T.E."/>
            <person name="Gonzalez D.A."/>
            <person name="Hamid H."/>
            <person name="Hawkins E.S."/>
            <person name="Hirani K."/>
            <person name="Hogues M.E."/>
            <person name="Hollins B."/>
            <person name="Hsiao C.-H."/>
            <person name="Jabil R."/>
            <person name="James M.L."/>
            <person name="Jhangiani S.N."/>
            <person name="Johnson B."/>
            <person name="Johnson Q."/>
            <person name="Joshi V."/>
            <person name="Kalu J.B."/>
            <person name="Kam C."/>
            <person name="Kashfia A."/>
            <person name="Keebler J."/>
            <person name="Kisamo H."/>
            <person name="Kovar C.L."/>
            <person name="Lago L.A."/>
            <person name="Lai C.-Y."/>
            <person name="Laidlaw J."/>
            <person name="Lara F."/>
            <person name="Le T.-K."/>
            <person name="Lee S.L."/>
            <person name="Legall F.H."/>
            <person name="Lemon S.J."/>
            <person name="Lewis L.R."/>
            <person name="Li B."/>
            <person name="Liu Y."/>
            <person name="Liu Y.-S."/>
            <person name="Lopez J."/>
            <person name="Lozado R.J."/>
            <person name="Lu J."/>
            <person name="Madu R.C."/>
            <person name="Maheshwari M."/>
            <person name="Maheshwari R."/>
            <person name="Malloy K."/>
            <person name="Martinez E."/>
            <person name="Mathew T."/>
            <person name="Mercado I.C."/>
            <person name="Mercado C."/>
            <person name="Meyer B."/>
            <person name="Montgomery K."/>
            <person name="Morgan M.B."/>
            <person name="Munidasa M."/>
            <person name="Nazareth L.V."/>
            <person name="Nelson J."/>
            <person name="Ng B.M."/>
            <person name="Nguyen N.B."/>
            <person name="Nguyen P.Q."/>
            <person name="Nguyen T."/>
            <person name="Obregon M."/>
            <person name="Okwuonu G.O."/>
            <person name="Onwere C.G."/>
            <person name="Orozco G."/>
            <person name="Parra A."/>
            <person name="Patel S."/>
            <person name="Patil S."/>
            <person name="Perez A."/>
            <person name="Perez Y."/>
            <person name="Pham C."/>
            <person name="Primus E.L."/>
            <person name="Pu L.-L."/>
            <person name="Puazo M."/>
            <person name="Qin X."/>
            <person name="Quiroz J.B."/>
            <person name="Reese J."/>
            <person name="Richards S."/>
            <person name="Rives C.M."/>
            <person name="Robberts R."/>
            <person name="Ruiz S.J."/>
            <person name="Ruiz M.J."/>
            <person name="Santibanez J."/>
            <person name="Schneider B.W."/>
            <person name="Sisson I."/>
            <person name="Smith M."/>
            <person name="Sodergren E."/>
            <person name="Song X.-Z."/>
            <person name="Song B.B."/>
            <person name="Summersgill H."/>
            <person name="Thelus R."/>
            <person name="Thornton R.D."/>
            <person name="Trejos Z.Y."/>
            <person name="Usmani K."/>
            <person name="Vattathil S."/>
            <person name="Villasana D."/>
            <person name="Walker D.L."/>
            <person name="Wang S."/>
            <person name="Wang K."/>
            <person name="White C.S."/>
            <person name="Williams A.C."/>
            <person name="Williamson J."/>
            <person name="Wilson K."/>
            <person name="Woghiren I.O."/>
            <person name="Woodworth J.R."/>
            <person name="Worley K.C."/>
            <person name="Wright R.A."/>
            <person name="Wu W."/>
            <person name="Young L."/>
            <person name="Zhang L."/>
            <person name="Zhang J."/>
            <person name="Zhu Y."/>
            <person name="Muzny D.M."/>
            <person name="Weinstock G."/>
            <person name="Gibbs R.A."/>
        </authorList>
    </citation>
    <scope>NUCLEOTIDE SEQUENCE [LARGE SCALE GENOMIC DNA]</scope>
    <source>
        <strain evidence="3">LSR1</strain>
    </source>
</reference>
<evidence type="ECO:0000256" key="1">
    <source>
        <dbReference type="SAM" id="Coils"/>
    </source>
</evidence>
<dbReference type="AlphaFoldDB" id="A0A8R2BBN6"/>
<dbReference type="EnsemblMetazoa" id="XM_008191711.3">
    <property type="protein sequence ID" value="XP_008189933.1"/>
    <property type="gene ID" value="LOC100575044"/>
</dbReference>
<feature type="coiled-coil region" evidence="1">
    <location>
        <begin position="183"/>
        <end position="273"/>
    </location>
</feature>
<accession>A0A8R2BBN6</accession>
<evidence type="ECO:0000313" key="2">
    <source>
        <dbReference type="EnsemblMetazoa" id="XP_008189933.1"/>
    </source>
</evidence>
<keyword evidence="3" id="KW-1185">Reference proteome</keyword>
<dbReference type="GeneID" id="100575044"/>
<proteinExistence type="predicted"/>
<reference evidence="2" key="2">
    <citation type="submission" date="2022-06" db="UniProtKB">
        <authorList>
            <consortium name="EnsemblMetazoa"/>
        </authorList>
    </citation>
    <scope>IDENTIFICATION</scope>
</reference>
<dbReference type="RefSeq" id="XP_008189933.1">
    <property type="nucleotide sequence ID" value="XM_008191711.3"/>
</dbReference>
<organism evidence="2 3">
    <name type="scientific">Acyrthosiphon pisum</name>
    <name type="common">Pea aphid</name>
    <dbReference type="NCBI Taxonomy" id="7029"/>
    <lineage>
        <taxon>Eukaryota</taxon>
        <taxon>Metazoa</taxon>
        <taxon>Ecdysozoa</taxon>
        <taxon>Arthropoda</taxon>
        <taxon>Hexapoda</taxon>
        <taxon>Insecta</taxon>
        <taxon>Pterygota</taxon>
        <taxon>Neoptera</taxon>
        <taxon>Paraneoptera</taxon>
        <taxon>Hemiptera</taxon>
        <taxon>Sternorrhyncha</taxon>
        <taxon>Aphidomorpha</taxon>
        <taxon>Aphidoidea</taxon>
        <taxon>Aphididae</taxon>
        <taxon>Macrosiphini</taxon>
        <taxon>Acyrthosiphon</taxon>
    </lineage>
</organism>
<protein>
    <submittedName>
        <fullName evidence="2">Uncharacterized protein</fullName>
    </submittedName>
</protein>
<dbReference type="KEGG" id="api:100575044"/>
<dbReference type="Proteomes" id="UP000007819">
    <property type="component" value="Chromosome A1"/>
</dbReference>
<name>A0A8R2BBN6_ACYPI</name>
<keyword evidence="1" id="KW-0175">Coiled coil</keyword>
<dbReference type="OrthoDB" id="8193820at2759"/>
<sequence length="454" mass="51886">MESKSCKQKNAMISLSKPKYKTSLPEKQNTWGNLLNKKSVGTNTAITSKIKPKKYPSIPEMNTKTMAKSVQCSDSPIDKECKSSNSLSVFNPIRTLQFLLKEIVEYPGVKNGDIAKIVDEMQVVVGRIVDECAENLHSPKINNIPIMNYNSMVPTRDNDYCKDLKYDNSSQENKYLSVLLGKISELENHYSQLTKDNTKCKEKLQCVTSERDSLLEKYEESCNSLEKLNNREREYLDTITELKSKLIASDKLIRNQEIIITSLNKRLNNLSNKNKVCITDKVNRNIRTEHNNTYQTILKENNEFNKITKSDLEKLAITSGLKDNEVSKLRSDIKQMKQIVLTGLENKDIKSVSMTSLKSEDDLIKDFPKCGDKSYVEHDIDTNYFAYNREASAIKLAKTELQLLFETIKKQTHNSKKLFNSTFVDNERVLSDISDEEENSNVSNFMSVVTHSSC</sequence>
<evidence type="ECO:0000313" key="3">
    <source>
        <dbReference type="Proteomes" id="UP000007819"/>
    </source>
</evidence>